<evidence type="ECO:0000313" key="1">
    <source>
        <dbReference type="EMBL" id="KZA14407.1"/>
    </source>
</evidence>
<protein>
    <submittedName>
        <fullName evidence="1">Uncharacterized protein</fullName>
    </submittedName>
</protein>
<name>A0AAJ0QVU2_ACIBA</name>
<proteinExistence type="predicted"/>
<dbReference type="Proteomes" id="UP000076296">
    <property type="component" value="Unassembled WGS sequence"/>
</dbReference>
<accession>A0AAJ0QVU2</accession>
<dbReference type="EMBL" id="LRDT01000036">
    <property type="protein sequence ID" value="KZA14407.1"/>
    <property type="molecule type" value="Genomic_DNA"/>
</dbReference>
<evidence type="ECO:0000313" key="2">
    <source>
        <dbReference type="Proteomes" id="UP000076296"/>
    </source>
</evidence>
<dbReference type="RefSeq" id="WP_001130890.1">
    <property type="nucleotide sequence ID" value="NZ_AP031582.1"/>
</dbReference>
<gene>
    <name evidence="1" type="ORF">LV35_02866</name>
</gene>
<comment type="caution">
    <text evidence="1">The sequence shown here is derived from an EMBL/GenBank/DDBJ whole genome shotgun (WGS) entry which is preliminary data.</text>
</comment>
<sequence length="309" mass="32272">MPLPVILWGAAAALGATGVFKGAKAVGSLKEAKEIGNEAESKYNLALYELEEEKDKTNSALEELGRLKLNIFTHQIKHTIDVIKKSKEASGKLENFESSISIDELKEMEAMVLNSLRLEAGLLAGTTGGALAGLGAYSSVGFLASASTGTAISGLSGVAATNATLAWLGGGSIASGGFGMAGGMIALGGIVAGPALAIGGFMLASKAEEALTKAVDYAAQVDKAVAELDMLGVALIGIRQNVDEVTDTLNELVQRFEVMKVNDDSDPQAFKQMIVNTKILKDLLDCRIIDEEGSPIKNIRHTCQGFLKI</sequence>
<dbReference type="AlphaFoldDB" id="A0AAJ0QVU2"/>
<organism evidence="1 2">
    <name type="scientific">Acinetobacter baumannii</name>
    <dbReference type="NCBI Taxonomy" id="470"/>
    <lineage>
        <taxon>Bacteria</taxon>
        <taxon>Pseudomonadati</taxon>
        <taxon>Pseudomonadota</taxon>
        <taxon>Gammaproteobacteria</taxon>
        <taxon>Moraxellales</taxon>
        <taxon>Moraxellaceae</taxon>
        <taxon>Acinetobacter</taxon>
        <taxon>Acinetobacter calcoaceticus/baumannii complex</taxon>
    </lineage>
</organism>
<reference evidence="1 2" key="1">
    <citation type="submission" date="2016-01" db="EMBL/GenBank/DDBJ databases">
        <title>Draft sequences of Acinetobacter baumannii isolates from wounded military personnel.</title>
        <authorList>
            <person name="Arivett B.A."/>
            <person name="Fiester S.E."/>
            <person name="Ream D.C."/>
            <person name="Actis L.A."/>
        </authorList>
    </citation>
    <scope>NUCLEOTIDE SEQUENCE [LARGE SCALE GENOMIC DNA]</scope>
    <source>
        <strain evidence="1 2">AB2828</strain>
    </source>
</reference>